<dbReference type="PRINTS" id="PR00205">
    <property type="entry name" value="CADHERIN"/>
</dbReference>
<gene>
    <name evidence="12" type="ORF">PEVE_00015831</name>
</gene>
<dbReference type="PANTHER" id="PTHR24026:SF136">
    <property type="entry name" value="PROTOCADHERIN-23"/>
    <property type="match status" value="1"/>
</dbReference>
<comment type="caution">
    <text evidence="12">The sequence shown here is derived from an EMBL/GenBank/DDBJ whole genome shotgun (WGS) entry which is preliminary data.</text>
</comment>
<organism evidence="12 13">
    <name type="scientific">Porites evermanni</name>
    <dbReference type="NCBI Taxonomy" id="104178"/>
    <lineage>
        <taxon>Eukaryota</taxon>
        <taxon>Metazoa</taxon>
        <taxon>Cnidaria</taxon>
        <taxon>Anthozoa</taxon>
        <taxon>Hexacorallia</taxon>
        <taxon>Scleractinia</taxon>
        <taxon>Fungiina</taxon>
        <taxon>Poritidae</taxon>
        <taxon>Porites</taxon>
    </lineage>
</organism>
<dbReference type="PROSITE" id="PS00232">
    <property type="entry name" value="CADHERIN_1"/>
    <property type="match status" value="2"/>
</dbReference>
<dbReference type="SMART" id="SM00112">
    <property type="entry name" value="CA"/>
    <property type="match status" value="3"/>
</dbReference>
<sequence>MARTLWRSLILFSLLFSCEASDSVTFEVFEELEPGTFVGDISNSTTVKALNANENFKQFILSFQFLVNQVAFRINASTGIIRTKTKLDREDLSLVDDTFQTQVRVSKGFGIVNMPIAIKVLDINDNSPYFQETVQNIEILESAPLGAELEVTVAEDKDIGSNTVQSYKIISGNERGDFKLRVSRPTSELTKVKLVVAKKLDRENNDSYYLVIEARDAGNPSRFATKGLDITVLDSNDHIPKFSKDLFTGEIRENSPNGTFVLQVNASDKDLGTNAEIVFSLKSPPQYENLFTLDAQTGELRTNAVLDYELSKVYQLEVTARDKGPDSIPSSAAVRIQVSVKCLL</sequence>
<feature type="chain" id="PRO_5046019691" description="Cadherin domain-containing protein" evidence="10">
    <location>
        <begin position="21"/>
        <end position="344"/>
    </location>
</feature>
<keyword evidence="7" id="KW-0472">Membrane</keyword>
<keyword evidence="8" id="KW-0325">Glycoprotein</keyword>
<dbReference type="SUPFAM" id="SSF49313">
    <property type="entry name" value="Cadherin-like"/>
    <property type="match status" value="3"/>
</dbReference>
<feature type="signal peptide" evidence="10">
    <location>
        <begin position="1"/>
        <end position="20"/>
    </location>
</feature>
<evidence type="ECO:0000256" key="8">
    <source>
        <dbReference type="ARBA" id="ARBA00023180"/>
    </source>
</evidence>
<keyword evidence="4 9" id="KW-0106">Calcium</keyword>
<dbReference type="Gene3D" id="2.60.40.60">
    <property type="entry name" value="Cadherins"/>
    <property type="match status" value="3"/>
</dbReference>
<dbReference type="InterPro" id="IPR015919">
    <property type="entry name" value="Cadherin-like_sf"/>
</dbReference>
<evidence type="ECO:0000256" key="4">
    <source>
        <dbReference type="ARBA" id="ARBA00022837"/>
    </source>
</evidence>
<evidence type="ECO:0000256" key="2">
    <source>
        <dbReference type="ARBA" id="ARBA00022692"/>
    </source>
</evidence>
<keyword evidence="5" id="KW-0130">Cell adhesion</keyword>
<feature type="domain" description="Cadherin" evidence="11">
    <location>
        <begin position="243"/>
        <end position="338"/>
    </location>
</feature>
<accession>A0ABN8S4A8</accession>
<evidence type="ECO:0000256" key="3">
    <source>
        <dbReference type="ARBA" id="ARBA00022737"/>
    </source>
</evidence>
<keyword evidence="6" id="KW-1133">Transmembrane helix</keyword>
<keyword evidence="10" id="KW-0732">Signal</keyword>
<reference evidence="12 13" key="1">
    <citation type="submission" date="2022-05" db="EMBL/GenBank/DDBJ databases">
        <authorList>
            <consortium name="Genoscope - CEA"/>
            <person name="William W."/>
        </authorList>
    </citation>
    <scope>NUCLEOTIDE SEQUENCE [LARGE SCALE GENOMIC DNA]</scope>
</reference>
<feature type="non-terminal residue" evidence="12">
    <location>
        <position position="344"/>
    </location>
</feature>
<evidence type="ECO:0000256" key="10">
    <source>
        <dbReference type="SAM" id="SignalP"/>
    </source>
</evidence>
<dbReference type="InterPro" id="IPR020894">
    <property type="entry name" value="Cadherin_CS"/>
</dbReference>
<keyword evidence="3" id="KW-0677">Repeat</keyword>
<dbReference type="EMBL" id="CALNXI010002226">
    <property type="protein sequence ID" value="CAH3184992.1"/>
    <property type="molecule type" value="Genomic_DNA"/>
</dbReference>
<dbReference type="PANTHER" id="PTHR24026">
    <property type="entry name" value="FAT ATYPICAL CADHERIN-RELATED"/>
    <property type="match status" value="1"/>
</dbReference>
<keyword evidence="2" id="KW-0812">Transmembrane</keyword>
<evidence type="ECO:0000256" key="1">
    <source>
        <dbReference type="ARBA" id="ARBA00004370"/>
    </source>
</evidence>
<evidence type="ECO:0000259" key="11">
    <source>
        <dbReference type="PROSITE" id="PS50268"/>
    </source>
</evidence>
<evidence type="ECO:0000256" key="7">
    <source>
        <dbReference type="ARBA" id="ARBA00023136"/>
    </source>
</evidence>
<dbReference type="Pfam" id="PF00028">
    <property type="entry name" value="Cadherin"/>
    <property type="match status" value="2"/>
</dbReference>
<proteinExistence type="predicted"/>
<evidence type="ECO:0000256" key="6">
    <source>
        <dbReference type="ARBA" id="ARBA00022989"/>
    </source>
</evidence>
<keyword evidence="13" id="KW-1185">Reference proteome</keyword>
<dbReference type="PROSITE" id="PS51257">
    <property type="entry name" value="PROKAR_LIPOPROTEIN"/>
    <property type="match status" value="1"/>
</dbReference>
<evidence type="ECO:0000313" key="13">
    <source>
        <dbReference type="Proteomes" id="UP001159427"/>
    </source>
</evidence>
<dbReference type="PROSITE" id="PS50268">
    <property type="entry name" value="CADHERIN_2"/>
    <property type="match status" value="3"/>
</dbReference>
<feature type="domain" description="Cadherin" evidence="11">
    <location>
        <begin position="20"/>
        <end position="130"/>
    </location>
</feature>
<comment type="subcellular location">
    <subcellularLocation>
        <location evidence="1">Membrane</location>
    </subcellularLocation>
</comment>
<protein>
    <recommendedName>
        <fullName evidence="11">Cadherin domain-containing protein</fullName>
    </recommendedName>
</protein>
<dbReference type="InterPro" id="IPR002126">
    <property type="entry name" value="Cadherin-like_dom"/>
</dbReference>
<evidence type="ECO:0000256" key="9">
    <source>
        <dbReference type="PROSITE-ProRule" id="PRU00043"/>
    </source>
</evidence>
<evidence type="ECO:0000313" key="12">
    <source>
        <dbReference type="EMBL" id="CAH3184992.1"/>
    </source>
</evidence>
<name>A0ABN8S4A8_9CNID</name>
<feature type="domain" description="Cadherin" evidence="11">
    <location>
        <begin position="131"/>
        <end position="242"/>
    </location>
</feature>
<dbReference type="Proteomes" id="UP001159427">
    <property type="component" value="Unassembled WGS sequence"/>
</dbReference>
<evidence type="ECO:0000256" key="5">
    <source>
        <dbReference type="ARBA" id="ARBA00022889"/>
    </source>
</evidence>
<dbReference type="CDD" id="cd11304">
    <property type="entry name" value="Cadherin_repeat"/>
    <property type="match status" value="3"/>
</dbReference>